<protein>
    <recommendedName>
        <fullName evidence="3">C-type lectin domain-containing protein</fullName>
    </recommendedName>
</protein>
<dbReference type="InterPro" id="IPR016187">
    <property type="entry name" value="CTDL_fold"/>
</dbReference>
<proteinExistence type="predicted"/>
<keyword evidence="1" id="KW-0812">Transmembrane</keyword>
<feature type="signal peptide" evidence="2">
    <location>
        <begin position="1"/>
        <end position="21"/>
    </location>
</feature>
<name>A0A8S3Z2X0_9EUPU</name>
<dbReference type="Pfam" id="PF00059">
    <property type="entry name" value="Lectin_C"/>
    <property type="match status" value="1"/>
</dbReference>
<gene>
    <name evidence="4" type="ORF">CUNI_LOCUS7270</name>
</gene>
<dbReference type="SUPFAM" id="SSF56436">
    <property type="entry name" value="C-type lectin-like"/>
    <property type="match status" value="2"/>
</dbReference>
<organism evidence="4 5">
    <name type="scientific">Candidula unifasciata</name>
    <dbReference type="NCBI Taxonomy" id="100452"/>
    <lineage>
        <taxon>Eukaryota</taxon>
        <taxon>Metazoa</taxon>
        <taxon>Spiralia</taxon>
        <taxon>Lophotrochozoa</taxon>
        <taxon>Mollusca</taxon>
        <taxon>Gastropoda</taxon>
        <taxon>Heterobranchia</taxon>
        <taxon>Euthyneura</taxon>
        <taxon>Panpulmonata</taxon>
        <taxon>Eupulmonata</taxon>
        <taxon>Stylommatophora</taxon>
        <taxon>Helicina</taxon>
        <taxon>Helicoidea</taxon>
        <taxon>Geomitridae</taxon>
        <taxon>Candidula</taxon>
    </lineage>
</organism>
<keyword evidence="1" id="KW-0472">Membrane</keyword>
<dbReference type="Proteomes" id="UP000678393">
    <property type="component" value="Unassembled WGS sequence"/>
</dbReference>
<evidence type="ECO:0000313" key="5">
    <source>
        <dbReference type="Proteomes" id="UP000678393"/>
    </source>
</evidence>
<keyword evidence="1" id="KW-1133">Transmembrane helix</keyword>
<accession>A0A8S3Z2X0</accession>
<dbReference type="PROSITE" id="PS50041">
    <property type="entry name" value="C_TYPE_LECTIN_2"/>
    <property type="match status" value="1"/>
</dbReference>
<dbReference type="CDD" id="cd00037">
    <property type="entry name" value="CLECT"/>
    <property type="match status" value="1"/>
</dbReference>
<dbReference type="SMART" id="SM00034">
    <property type="entry name" value="CLECT"/>
    <property type="match status" value="1"/>
</dbReference>
<dbReference type="InterPro" id="IPR001304">
    <property type="entry name" value="C-type_lectin-like"/>
</dbReference>
<dbReference type="AlphaFoldDB" id="A0A8S3Z2X0"/>
<keyword evidence="5" id="KW-1185">Reference proteome</keyword>
<feature type="domain" description="C-type lectin" evidence="3">
    <location>
        <begin position="274"/>
        <end position="386"/>
    </location>
</feature>
<evidence type="ECO:0000256" key="1">
    <source>
        <dbReference type="SAM" id="Phobius"/>
    </source>
</evidence>
<comment type="caution">
    <text evidence="4">The sequence shown here is derived from an EMBL/GenBank/DDBJ whole genome shotgun (WGS) entry which is preliminary data.</text>
</comment>
<dbReference type="PANTHER" id="PTHR22803">
    <property type="entry name" value="MANNOSE, PHOSPHOLIPASE, LECTIN RECEPTOR RELATED"/>
    <property type="match status" value="1"/>
</dbReference>
<dbReference type="InterPro" id="IPR050111">
    <property type="entry name" value="C-type_lectin/snaclec_domain"/>
</dbReference>
<dbReference type="InterPro" id="IPR016186">
    <property type="entry name" value="C-type_lectin-like/link_sf"/>
</dbReference>
<feature type="chain" id="PRO_5035809596" description="C-type lectin domain-containing protein" evidence="2">
    <location>
        <begin position="22"/>
        <end position="708"/>
    </location>
</feature>
<evidence type="ECO:0000313" key="4">
    <source>
        <dbReference type="EMBL" id="CAG5121712.1"/>
    </source>
</evidence>
<evidence type="ECO:0000256" key="2">
    <source>
        <dbReference type="SAM" id="SignalP"/>
    </source>
</evidence>
<feature type="transmembrane region" description="Helical" evidence="1">
    <location>
        <begin position="453"/>
        <end position="476"/>
    </location>
</feature>
<keyword evidence="2" id="KW-0732">Signal</keyword>
<dbReference type="OrthoDB" id="6072422at2759"/>
<evidence type="ECO:0000259" key="3">
    <source>
        <dbReference type="PROSITE" id="PS50041"/>
    </source>
</evidence>
<sequence length="708" mass="78640">MWKICVCCFVIAIVSLSDVRSQEAVATLNAQNPCSHPNAISLPKDKKCLVPVATAASWIEASGICESAGGSLYETPDARLASRPELMQCLAEMSDTKYDDMWINAIGLWTPHFIWINGTLVNKVDYCTLQQPSEDSYVPIKSEYLSVDYCVSTCHDSGARYIILHRTGKFPECYCRKELQERYKLPCGVSAVDYGDQRGFYIVHSKEDSLIKISNANAFTRTDLLCATVNGETMRERQMGSNTCFTKNHFICCLGEKSSCVDESCFGPVCRFIMMDKCMLRVALEYNWYAARAYCTNLGGDLWNMHEFNEMAQVNQHLEPTSEYWIGATNYGWTFNGTSANFSSLPFNDATRVRCGHMFRERETFSSNSWQWSDADCTQQKAFLCQFDKTDFAAELNGSETVCPWRLVDPITPTLNFNSTTFFSVGNSTDFLENITVIPVTEQFVGVYGEESFPIAAVIAAIIAGIIMLTCLAVGLTWCSRSPWMSGGIRRVRERLAFIPYFADIPVVDYEGHGHMSSASDHGSEVGLVKGEYQTARSGFAMSSSYAEQSGMFASQSMDRRQEESMDRRLMGGNSNYIASGNSSANERGFAATNGGAMYSNARDLMTLQAQMNILDDAEVAALRESFRRKPEVALVTDNVDMNFTVNHAVSQGQVQALVGGDMVRSAEERTVEAVILPATEGGVALSLPERVVEEARIYSTLKTTYNI</sequence>
<dbReference type="Gene3D" id="3.10.100.10">
    <property type="entry name" value="Mannose-Binding Protein A, subunit A"/>
    <property type="match status" value="1"/>
</dbReference>
<reference evidence="4" key="1">
    <citation type="submission" date="2021-04" db="EMBL/GenBank/DDBJ databases">
        <authorList>
            <consortium name="Molecular Ecology Group"/>
        </authorList>
    </citation>
    <scope>NUCLEOTIDE SEQUENCE</scope>
</reference>
<dbReference type="EMBL" id="CAJHNH020001145">
    <property type="protein sequence ID" value="CAG5121712.1"/>
    <property type="molecule type" value="Genomic_DNA"/>
</dbReference>